<protein>
    <submittedName>
        <fullName evidence="1">Uncharacterized protein</fullName>
    </submittedName>
</protein>
<dbReference type="EMBL" id="JBBMFF010000112">
    <property type="protein sequence ID" value="MEQ2510048.1"/>
    <property type="molecule type" value="Genomic_DNA"/>
</dbReference>
<accession>A0ABV1G449</accession>
<sequence>MEEKTLKIGGGKPEAFLVCDKSLADCKAPFFNWLQGEDFTFGGYHGNYGCWWVHINITRKQYAYGMPGVSLALPIGNHAITIDEFKTIYAIFKKYEGKELFTFSNERFDYDA</sequence>
<organism evidence="1 2">
    <name type="scientific">Faecousia intestinalis</name>
    <dbReference type="NCBI Taxonomy" id="3133167"/>
    <lineage>
        <taxon>Bacteria</taxon>
        <taxon>Bacillati</taxon>
        <taxon>Bacillota</taxon>
        <taxon>Clostridia</taxon>
        <taxon>Eubacteriales</taxon>
        <taxon>Oscillospiraceae</taxon>
        <taxon>Faecousia</taxon>
    </lineage>
</organism>
<gene>
    <name evidence="1" type="ORF">WMO66_02075</name>
</gene>
<reference evidence="1 2" key="1">
    <citation type="submission" date="2024-03" db="EMBL/GenBank/DDBJ databases">
        <title>Human intestinal bacterial collection.</title>
        <authorList>
            <person name="Pauvert C."/>
            <person name="Hitch T.C.A."/>
            <person name="Clavel T."/>
        </authorList>
    </citation>
    <scope>NUCLEOTIDE SEQUENCE [LARGE SCALE GENOMIC DNA]</scope>
    <source>
        <strain evidence="1 2">CLA-AA-H192</strain>
    </source>
</reference>
<evidence type="ECO:0000313" key="1">
    <source>
        <dbReference type="EMBL" id="MEQ2510048.1"/>
    </source>
</evidence>
<dbReference type="Proteomes" id="UP001491552">
    <property type="component" value="Unassembled WGS sequence"/>
</dbReference>
<comment type="caution">
    <text evidence="1">The sequence shown here is derived from an EMBL/GenBank/DDBJ whole genome shotgun (WGS) entry which is preliminary data.</text>
</comment>
<proteinExistence type="predicted"/>
<evidence type="ECO:0000313" key="2">
    <source>
        <dbReference type="Proteomes" id="UP001491552"/>
    </source>
</evidence>
<name>A0ABV1G449_9FIRM</name>
<dbReference type="RefSeq" id="WP_177719995.1">
    <property type="nucleotide sequence ID" value="NZ_JBBMFF010000112.1"/>
</dbReference>
<keyword evidence="2" id="KW-1185">Reference proteome</keyword>